<sequence>MSNKVHTYVRLKPIKDKSKQLMWEIPSPTVLLSISDNKHYSFDKVFGMNCITQKIFNEAFMPIITKVIQGENLSVLAFGLKNSGKTFTISGTKVYPGILPLAIDFLFDYISSNTGEYLISCSYTELYRDTIFDLISGEVIEITSSKNQRKEICISAKQIKNIMNIGNTRKHENSHSIFTIVVESLGHKLSVSSLSFFDMASLDCLEAAKSTESIKAMILQNKPNWKIEKFIAPILNSHLVVLATISADSDNLYFTSLFRFMERLRCVDIQLQQVRSSFMLIELKQRLELLRNEIKENPDNECLVAEYESLESMIIISGDSSRMSFEESIAQESAIKNIEHVDIKLNNRVNENQHMFDFDIIKDPAVGLPHDEWLRLIIDQDSKIGNLRASLTSANNENFTLKGDLERLKLELNGLKYKIFSGL</sequence>
<keyword evidence="6" id="KW-1185">Reference proteome</keyword>
<comment type="similarity">
    <text evidence="3">Belongs to the TRAFAC class myosin-kinesin ATPase superfamily. Kinesin family.</text>
</comment>
<reference evidence="5 6" key="1">
    <citation type="submission" date="2016-11" db="EMBL/GenBank/DDBJ databases">
        <title>The macronuclear genome of Stentor coeruleus: a giant cell with tiny introns.</title>
        <authorList>
            <person name="Slabodnick M."/>
            <person name="Ruby J.G."/>
            <person name="Reiff S.B."/>
            <person name="Swart E.C."/>
            <person name="Gosai S."/>
            <person name="Prabakaran S."/>
            <person name="Witkowska E."/>
            <person name="Larue G.E."/>
            <person name="Fisher S."/>
            <person name="Freeman R.M."/>
            <person name="Gunawardena J."/>
            <person name="Chu W."/>
            <person name="Stover N.A."/>
            <person name="Gregory B.D."/>
            <person name="Nowacki M."/>
            <person name="Derisi J."/>
            <person name="Roy S.W."/>
            <person name="Marshall W.F."/>
            <person name="Sood P."/>
        </authorList>
    </citation>
    <scope>NUCLEOTIDE SEQUENCE [LARGE SCALE GENOMIC DNA]</scope>
    <source>
        <strain evidence="5">WM001</strain>
    </source>
</reference>
<keyword evidence="3" id="KW-0547">Nucleotide-binding</keyword>
<dbReference type="PRINTS" id="PR00380">
    <property type="entry name" value="KINESINHEAVY"/>
</dbReference>
<dbReference type="Pfam" id="PF00225">
    <property type="entry name" value="Kinesin"/>
    <property type="match status" value="1"/>
</dbReference>
<evidence type="ECO:0000313" key="6">
    <source>
        <dbReference type="Proteomes" id="UP000187209"/>
    </source>
</evidence>
<dbReference type="InterPro" id="IPR027417">
    <property type="entry name" value="P-loop_NTPase"/>
</dbReference>
<comment type="caution">
    <text evidence="5">The sequence shown here is derived from an EMBL/GenBank/DDBJ whole genome shotgun (WGS) entry which is preliminary data.</text>
</comment>
<dbReference type="Gene3D" id="3.40.850.10">
    <property type="entry name" value="Kinesin motor domain"/>
    <property type="match status" value="1"/>
</dbReference>
<keyword evidence="1" id="KW-0175">Coiled coil</keyword>
<dbReference type="PANTHER" id="PTHR47968:SF75">
    <property type="entry name" value="CENTROMERE-ASSOCIATED PROTEIN E"/>
    <property type="match status" value="1"/>
</dbReference>
<dbReference type="SMART" id="SM00129">
    <property type="entry name" value="KISc"/>
    <property type="match status" value="1"/>
</dbReference>
<dbReference type="OrthoDB" id="21525at2759"/>
<gene>
    <name evidence="5" type="ORF">SteCoe_32386</name>
</gene>
<evidence type="ECO:0000313" key="5">
    <source>
        <dbReference type="EMBL" id="OMJ69789.1"/>
    </source>
</evidence>
<keyword evidence="2 3" id="KW-0505">Motor protein</keyword>
<dbReference type="InterPro" id="IPR001752">
    <property type="entry name" value="Kinesin_motor_dom"/>
</dbReference>
<name>A0A1R2AZ39_9CILI</name>
<dbReference type="GO" id="GO:0007018">
    <property type="term" value="P:microtubule-based movement"/>
    <property type="evidence" value="ECO:0007669"/>
    <property type="project" value="InterPro"/>
</dbReference>
<dbReference type="GO" id="GO:0003777">
    <property type="term" value="F:microtubule motor activity"/>
    <property type="evidence" value="ECO:0007669"/>
    <property type="project" value="InterPro"/>
</dbReference>
<proteinExistence type="inferred from homology"/>
<evidence type="ECO:0000256" key="1">
    <source>
        <dbReference type="ARBA" id="ARBA00023054"/>
    </source>
</evidence>
<evidence type="ECO:0000256" key="3">
    <source>
        <dbReference type="PROSITE-ProRule" id="PRU00283"/>
    </source>
</evidence>
<dbReference type="GO" id="GO:0008017">
    <property type="term" value="F:microtubule binding"/>
    <property type="evidence" value="ECO:0007669"/>
    <property type="project" value="InterPro"/>
</dbReference>
<accession>A0A1R2AZ39</accession>
<organism evidence="5 6">
    <name type="scientific">Stentor coeruleus</name>
    <dbReference type="NCBI Taxonomy" id="5963"/>
    <lineage>
        <taxon>Eukaryota</taxon>
        <taxon>Sar</taxon>
        <taxon>Alveolata</taxon>
        <taxon>Ciliophora</taxon>
        <taxon>Postciliodesmatophora</taxon>
        <taxon>Heterotrichea</taxon>
        <taxon>Heterotrichida</taxon>
        <taxon>Stentoridae</taxon>
        <taxon>Stentor</taxon>
    </lineage>
</organism>
<protein>
    <recommendedName>
        <fullName evidence="4">Kinesin motor domain-containing protein</fullName>
    </recommendedName>
</protein>
<dbReference type="SUPFAM" id="SSF52540">
    <property type="entry name" value="P-loop containing nucleoside triphosphate hydrolases"/>
    <property type="match status" value="1"/>
</dbReference>
<dbReference type="InterPro" id="IPR027640">
    <property type="entry name" value="Kinesin-like_fam"/>
</dbReference>
<feature type="binding site" evidence="3">
    <location>
        <begin position="79"/>
        <end position="86"/>
    </location>
    <ligand>
        <name>ATP</name>
        <dbReference type="ChEBI" id="CHEBI:30616"/>
    </ligand>
</feature>
<dbReference type="GO" id="GO:0005524">
    <property type="term" value="F:ATP binding"/>
    <property type="evidence" value="ECO:0007669"/>
    <property type="project" value="UniProtKB-UniRule"/>
</dbReference>
<dbReference type="InterPro" id="IPR036961">
    <property type="entry name" value="Kinesin_motor_dom_sf"/>
</dbReference>
<dbReference type="EMBL" id="MPUH01001157">
    <property type="protein sequence ID" value="OMJ69789.1"/>
    <property type="molecule type" value="Genomic_DNA"/>
</dbReference>
<dbReference type="PANTHER" id="PTHR47968">
    <property type="entry name" value="CENTROMERE PROTEIN E"/>
    <property type="match status" value="1"/>
</dbReference>
<dbReference type="AlphaFoldDB" id="A0A1R2AZ39"/>
<dbReference type="Proteomes" id="UP000187209">
    <property type="component" value="Unassembled WGS sequence"/>
</dbReference>
<dbReference type="PROSITE" id="PS50067">
    <property type="entry name" value="KINESIN_MOTOR_2"/>
    <property type="match status" value="1"/>
</dbReference>
<evidence type="ECO:0000259" key="4">
    <source>
        <dbReference type="PROSITE" id="PS50067"/>
    </source>
</evidence>
<feature type="domain" description="Kinesin motor" evidence="4">
    <location>
        <begin position="4"/>
        <end position="200"/>
    </location>
</feature>
<evidence type="ECO:0000256" key="2">
    <source>
        <dbReference type="ARBA" id="ARBA00023175"/>
    </source>
</evidence>
<keyword evidence="3" id="KW-0067">ATP-binding</keyword>